<keyword evidence="1" id="KW-0479">Metal-binding</keyword>
<feature type="compositionally biased region" description="Basic and acidic residues" evidence="5">
    <location>
        <begin position="155"/>
        <end position="166"/>
    </location>
</feature>
<dbReference type="Proteomes" id="UP000694251">
    <property type="component" value="Chromosome 9"/>
</dbReference>
<dbReference type="InterPro" id="IPR007527">
    <property type="entry name" value="Znf_SWIM"/>
</dbReference>
<dbReference type="SMART" id="SM00575">
    <property type="entry name" value="ZnF_PMZ"/>
    <property type="match status" value="1"/>
</dbReference>
<dbReference type="PANTHER" id="PTHR31973:SF113">
    <property type="entry name" value="PROTEIN FAR1-RELATED SEQUENCE 5-LIKE"/>
    <property type="match status" value="1"/>
</dbReference>
<dbReference type="InterPro" id="IPR004332">
    <property type="entry name" value="Transposase_MuDR"/>
</dbReference>
<comment type="caution">
    <text evidence="7">The sequence shown here is derived from an EMBL/GenBank/DDBJ whole genome shotgun (WGS) entry which is preliminary data.</text>
</comment>
<dbReference type="Pfam" id="PF04434">
    <property type="entry name" value="SWIM"/>
    <property type="match status" value="1"/>
</dbReference>
<evidence type="ECO:0000256" key="2">
    <source>
        <dbReference type="ARBA" id="ARBA00022771"/>
    </source>
</evidence>
<evidence type="ECO:0000313" key="7">
    <source>
        <dbReference type="EMBL" id="KAG7572093.1"/>
    </source>
</evidence>
<dbReference type="GO" id="GO:0008270">
    <property type="term" value="F:zinc ion binding"/>
    <property type="evidence" value="ECO:0007669"/>
    <property type="project" value="UniProtKB-KW"/>
</dbReference>
<dbReference type="PROSITE" id="PS50966">
    <property type="entry name" value="ZF_SWIM"/>
    <property type="match status" value="1"/>
</dbReference>
<accession>A0A8T2AEB9</accession>
<evidence type="ECO:0000256" key="1">
    <source>
        <dbReference type="ARBA" id="ARBA00022723"/>
    </source>
</evidence>
<keyword evidence="3" id="KW-0862">Zinc</keyword>
<dbReference type="OrthoDB" id="1022893at2759"/>
<evidence type="ECO:0000256" key="5">
    <source>
        <dbReference type="SAM" id="MobiDB-lite"/>
    </source>
</evidence>
<evidence type="ECO:0000256" key="3">
    <source>
        <dbReference type="ARBA" id="ARBA00022833"/>
    </source>
</evidence>
<sequence>MICNDDPLLLEALSRYLIRISFPHPFTCTMVLIRELEHRVVAVQIGHWERDAIGKWRFEQDPNERQRNMRLLDDGTTRPQTIKTDNDMDLFLSMKVDVADLILFVTRKNDAGVVTESPTLSNSAGSSSQPQSATLIHEDYVVVELPSSDSDDNSGDSKRPDPWNERLDGLMSKKISNLEVGSASTVPSYADEENTFFGVDLSMGVFGRDAAPVLDNNIDGGNTVVDQAIDDATYEGDDIFVGRVYKNKEDFKFKMAIHALQRKFHFRHTRSDKKVVLLNCVADSCPWRVYVVRLEDSDNYQVRSACLEHTCSVEARSNYHKQASARVVGEFMRPQYMGAGTGPRPGDVQRICLNDHRVPISYWKAWRARGIAMDGARGSMGNSYSLLPAYLHALKAANPGTLTALETTVDELGNQRFKYLFFALAASINGLKFMRKVIVIDGAHLRGNYGGCVITASAQDGNFQIFPVAFGIVDSENDRAWEWFLTMLRQILPNDPTVTFVSDRHSSIYSSLRKVFPNAAHAACVVHLQRNISSIFKAKTLSFLVSRAARAYRITDFHLVFGEICRVSPECGAYLKSIGFGHWARSYFVGERYNVMTSNVAESLNAEATMLTPKVREILQENFEKSGGFAVRKVNTGEYDVVGGAKGGYHVQLALRSCTCREFNFLKIPCPHAVAAAIVDQVPMHSLVDVHYTSCYWVMAYKDSINPVPALSSLHELPEDIASMNLLPPHTKRAPGRPKKKRFFSRGEFQVRATSLATFSYTNMYPIHRYKARYILMYPSIFFRRKGCEDRMFAQDARLRGTTGPLAACPYSGILRNEFEVALAEGQPEAHYLEGLRIACWENDIKAAREHIFKALNHVEESTFLMAVLSICSGEEELANLYASKLYKKDWGSVLAMGDSIFAKIKQMGSLHLNSYANSWHTEIPGCSEIHTIEARCEECYLYWFALLFCALC</sequence>
<proteinExistence type="predicted"/>
<name>A0A8T2AEB9_ARASU</name>
<keyword evidence="8" id="KW-1185">Reference proteome</keyword>
<reference evidence="7 8" key="1">
    <citation type="submission" date="2020-12" db="EMBL/GenBank/DDBJ databases">
        <title>Concerted genomic and epigenomic changes stabilize Arabidopsis allopolyploids.</title>
        <authorList>
            <person name="Chen Z."/>
        </authorList>
    </citation>
    <scope>NUCLEOTIDE SEQUENCE [LARGE SCALE GENOMIC DNA]</scope>
    <source>
        <strain evidence="7">As9502</strain>
        <tissue evidence="7">Leaf</tissue>
    </source>
</reference>
<evidence type="ECO:0000313" key="8">
    <source>
        <dbReference type="Proteomes" id="UP000694251"/>
    </source>
</evidence>
<evidence type="ECO:0000256" key="4">
    <source>
        <dbReference type="PROSITE-ProRule" id="PRU00325"/>
    </source>
</evidence>
<evidence type="ECO:0000259" key="6">
    <source>
        <dbReference type="PROSITE" id="PS50966"/>
    </source>
</evidence>
<dbReference type="Pfam" id="PF03108">
    <property type="entry name" value="DBD_Tnp_Mut"/>
    <property type="match status" value="1"/>
</dbReference>
<dbReference type="PANTHER" id="PTHR31973">
    <property type="entry name" value="POLYPROTEIN, PUTATIVE-RELATED"/>
    <property type="match status" value="1"/>
</dbReference>
<dbReference type="InterPro" id="IPR006564">
    <property type="entry name" value="Znf_PMZ"/>
</dbReference>
<keyword evidence="2 4" id="KW-0863">Zinc-finger</keyword>
<protein>
    <submittedName>
        <fullName evidence="7">Zinc finger PMZ-type</fullName>
    </submittedName>
</protein>
<dbReference type="Pfam" id="PF10551">
    <property type="entry name" value="MULE"/>
    <property type="match status" value="1"/>
</dbReference>
<organism evidence="7 8">
    <name type="scientific">Arabidopsis suecica</name>
    <name type="common">Swedish thale-cress</name>
    <name type="synonym">Cardaminopsis suecica</name>
    <dbReference type="NCBI Taxonomy" id="45249"/>
    <lineage>
        <taxon>Eukaryota</taxon>
        <taxon>Viridiplantae</taxon>
        <taxon>Streptophyta</taxon>
        <taxon>Embryophyta</taxon>
        <taxon>Tracheophyta</taxon>
        <taxon>Spermatophyta</taxon>
        <taxon>Magnoliopsida</taxon>
        <taxon>eudicotyledons</taxon>
        <taxon>Gunneridae</taxon>
        <taxon>Pentapetalae</taxon>
        <taxon>rosids</taxon>
        <taxon>malvids</taxon>
        <taxon>Brassicales</taxon>
        <taxon>Brassicaceae</taxon>
        <taxon>Camelineae</taxon>
        <taxon>Arabidopsis</taxon>
    </lineage>
</organism>
<gene>
    <name evidence="7" type="ORF">ISN44_As09g004910</name>
</gene>
<feature type="domain" description="SWIM-type" evidence="6">
    <location>
        <begin position="649"/>
        <end position="681"/>
    </location>
</feature>
<dbReference type="EMBL" id="JAEFBJ010000009">
    <property type="protein sequence ID" value="KAG7572093.1"/>
    <property type="molecule type" value="Genomic_DNA"/>
</dbReference>
<dbReference type="AlphaFoldDB" id="A0A8T2AEB9"/>
<dbReference type="InterPro" id="IPR018289">
    <property type="entry name" value="MULE_transposase_dom"/>
</dbReference>
<feature type="region of interest" description="Disordered" evidence="5">
    <location>
        <begin position="145"/>
        <end position="166"/>
    </location>
</feature>